<comment type="caution">
    <text evidence="4">The sequence shown here is derived from an EMBL/GenBank/DDBJ whole genome shotgun (WGS) entry which is preliminary data.</text>
</comment>
<dbReference type="Gene3D" id="2.60.40.420">
    <property type="entry name" value="Cupredoxins - blue copper proteins"/>
    <property type="match status" value="1"/>
</dbReference>
<dbReference type="SUPFAM" id="SSF50974">
    <property type="entry name" value="Nitrous oxide reductase, N-terminal domain"/>
    <property type="match status" value="1"/>
</dbReference>
<dbReference type="EMBL" id="BAABHD010000084">
    <property type="protein sequence ID" value="GAA4471135.1"/>
    <property type="molecule type" value="Genomic_DNA"/>
</dbReference>
<dbReference type="NCBIfam" id="TIGR04246">
    <property type="entry name" value="nitrous_NosZ_Gp"/>
    <property type="match status" value="1"/>
</dbReference>
<dbReference type="Proteomes" id="UP001501175">
    <property type="component" value="Unassembled WGS sequence"/>
</dbReference>
<keyword evidence="5" id="KW-1185">Reference proteome</keyword>
<dbReference type="PROSITE" id="PS00078">
    <property type="entry name" value="COX2"/>
    <property type="match status" value="1"/>
</dbReference>
<evidence type="ECO:0000256" key="3">
    <source>
        <dbReference type="ARBA" id="ARBA00023008"/>
    </source>
</evidence>
<dbReference type="InterPro" id="IPR015943">
    <property type="entry name" value="WD40/YVTN_repeat-like_dom_sf"/>
</dbReference>
<organism evidence="4 5">
    <name type="scientific">Nibrella saemangeumensis</name>
    <dbReference type="NCBI Taxonomy" id="1084526"/>
    <lineage>
        <taxon>Bacteria</taxon>
        <taxon>Pseudomonadati</taxon>
        <taxon>Bacteroidota</taxon>
        <taxon>Cytophagia</taxon>
        <taxon>Cytophagales</taxon>
        <taxon>Spirosomataceae</taxon>
        <taxon>Nibrella</taxon>
    </lineage>
</organism>
<accession>A0ABP8NU36</accession>
<keyword evidence="3" id="KW-0186">Copper</keyword>
<sequence length="656" mass="71950">MAAVAALGLNLVGCKPKDAGSAVSGDAAEKVYVAPGKHDEFYNIVSGGFNGQMSVYGIPSGRLLKIVPVFSVFPENGWGYSEESKPMLNTSHGEVPWDDLHHIALSTTNGEHDGRWAFGNANNTPRVARVSLSSFRTEEILELPNSAGNHSSPFITENTEYVIAGTRFSVPTDNNADVPISTFKQNFKGYISFINVDKNTGRMGIAFQLKTPGVSFDLARAGKGKSHGWFFFSTYNTEQANTLLEVNASQKDKDFILAVNWKKAEEYLKQGKGRKEPAKYAHNLYDEKTHTATSTIMNEVITLDPKECPGIVYFIPCPKSPHGCDVDPTGEYIVGSGKLAAVIPVFSFDKLQKAIADKTFDGDFDGIPVVKYEAALYGEVQKPGLGPLHTEFDGQGNAITSFFVSSELVKWNIKDLKVLDRVPTYYSVGHLSIPGGPTKKPHGKYVIAYNKITKDRYLPTGPELAQSAQLYDISGDKMKLLLDFPTVGEPHYAEAIPAALIAKNSTKIYKIEENGHKYAAKGEKEAKVVREGNKVHVYITSIRSHFTPDNIEGVKLGDEVYFHVTNLEQDWDVPHGFAVKGGDNAEILIMPGETQTLRWKPNRVGVVPIYCTDFCSALHQEMQGYVRVSPAGSNVQLTWGTGKNPVAEAEKKVAKK</sequence>
<evidence type="ECO:0000256" key="1">
    <source>
        <dbReference type="ARBA" id="ARBA00004196"/>
    </source>
</evidence>
<dbReference type="InterPro" id="IPR041114">
    <property type="entry name" value="Nos_propeller"/>
</dbReference>
<dbReference type="Gene3D" id="2.130.10.10">
    <property type="entry name" value="YVTN repeat-like/Quinoprotein amine dehydrogenase"/>
    <property type="match status" value="1"/>
</dbReference>
<name>A0ABP8NU36_9BACT</name>
<dbReference type="InterPro" id="IPR051403">
    <property type="entry name" value="NosZ/Cyto_c_oxidase_sub2"/>
</dbReference>
<dbReference type="InterPro" id="IPR001505">
    <property type="entry name" value="Copper_CuA"/>
</dbReference>
<keyword evidence="2" id="KW-0479">Metal-binding</keyword>
<comment type="subcellular location">
    <subcellularLocation>
        <location evidence="1">Cell envelope</location>
    </subcellularLocation>
</comment>
<dbReference type="PANTHER" id="PTHR42838:SF2">
    <property type="entry name" value="NITROUS-OXIDE REDUCTASE"/>
    <property type="match status" value="1"/>
</dbReference>
<protein>
    <submittedName>
        <fullName evidence="4">Sec-dependent nitrous-oxide reductase</fullName>
    </submittedName>
</protein>
<gene>
    <name evidence="4" type="primary">nosZ</name>
    <name evidence="4" type="ORF">GCM10023189_61070</name>
</gene>
<dbReference type="InterPro" id="IPR008972">
    <property type="entry name" value="Cupredoxin"/>
</dbReference>
<proteinExistence type="predicted"/>
<evidence type="ECO:0000313" key="5">
    <source>
        <dbReference type="Proteomes" id="UP001501175"/>
    </source>
</evidence>
<evidence type="ECO:0000313" key="4">
    <source>
        <dbReference type="EMBL" id="GAA4471135.1"/>
    </source>
</evidence>
<reference evidence="5" key="1">
    <citation type="journal article" date="2019" name="Int. J. Syst. Evol. Microbiol.">
        <title>The Global Catalogue of Microorganisms (GCM) 10K type strain sequencing project: providing services to taxonomists for standard genome sequencing and annotation.</title>
        <authorList>
            <consortium name="The Broad Institute Genomics Platform"/>
            <consortium name="The Broad Institute Genome Sequencing Center for Infectious Disease"/>
            <person name="Wu L."/>
            <person name="Ma J."/>
        </authorList>
    </citation>
    <scope>NUCLEOTIDE SEQUENCE [LARGE SCALE GENOMIC DNA]</scope>
    <source>
        <strain evidence="5">JCM 17927</strain>
    </source>
</reference>
<dbReference type="PANTHER" id="PTHR42838">
    <property type="entry name" value="CYTOCHROME C OXIDASE SUBUNIT II"/>
    <property type="match status" value="1"/>
</dbReference>
<dbReference type="InterPro" id="IPR026468">
    <property type="entry name" value="Nitrous_oxide_Rdtase_Sec-dep"/>
</dbReference>
<dbReference type="Pfam" id="PF18764">
    <property type="entry name" value="nos_propeller"/>
    <property type="match status" value="1"/>
</dbReference>
<evidence type="ECO:0000256" key="2">
    <source>
        <dbReference type="ARBA" id="ARBA00022723"/>
    </source>
</evidence>
<dbReference type="InterPro" id="IPR011045">
    <property type="entry name" value="N2O_reductase_N"/>
</dbReference>
<dbReference type="SUPFAM" id="SSF49503">
    <property type="entry name" value="Cupredoxins"/>
    <property type="match status" value="1"/>
</dbReference>